<evidence type="ECO:0000256" key="3">
    <source>
        <dbReference type="PIRSR" id="PIRSR639383-2"/>
    </source>
</evidence>
<dbReference type="InterPro" id="IPR052908">
    <property type="entry name" value="AP-4-A_phosphorylase"/>
</dbReference>
<feature type="binding site" evidence="3">
    <location>
        <begin position="111"/>
        <end position="115"/>
    </location>
    <ligand>
        <name>substrate</name>
    </ligand>
</feature>
<dbReference type="SUPFAM" id="SSF54197">
    <property type="entry name" value="HIT-like"/>
    <property type="match status" value="1"/>
</dbReference>
<dbReference type="Gene3D" id="3.30.428.10">
    <property type="entry name" value="HIT-like"/>
    <property type="match status" value="1"/>
</dbReference>
<organism evidence="6">
    <name type="scientific">uncultured marine bacterium 105</name>
    <dbReference type="NCBI Taxonomy" id="257382"/>
    <lineage>
        <taxon>Bacteria</taxon>
        <taxon>environmental samples</taxon>
    </lineage>
</organism>
<feature type="binding site" evidence="3">
    <location>
        <position position="121"/>
    </location>
    <ligand>
        <name>substrate</name>
    </ligand>
</feature>
<evidence type="ECO:0000256" key="4">
    <source>
        <dbReference type="PROSITE-ProRule" id="PRU00464"/>
    </source>
</evidence>
<evidence type="ECO:0000313" key="6">
    <source>
        <dbReference type="EMBL" id="AAR37432.1"/>
    </source>
</evidence>
<feature type="domain" description="HIT" evidence="5">
    <location>
        <begin position="23"/>
        <end position="132"/>
    </location>
</feature>
<gene>
    <name evidence="6" type="ORF">MBMO_EBAC750-01A01.6</name>
</gene>
<accession>Q6SI40</accession>
<keyword evidence="1" id="KW-0547">Nucleotide-binding</keyword>
<dbReference type="InterPro" id="IPR036265">
    <property type="entry name" value="HIT-like_sf"/>
</dbReference>
<dbReference type="GO" id="GO:0003824">
    <property type="term" value="F:catalytic activity"/>
    <property type="evidence" value="ECO:0007669"/>
    <property type="project" value="InterPro"/>
</dbReference>
<dbReference type="CDD" id="cd01275">
    <property type="entry name" value="FHIT"/>
    <property type="match status" value="1"/>
</dbReference>
<feature type="active site" description="Tele-AMP-histidine intermediate" evidence="2">
    <location>
        <position position="119"/>
    </location>
</feature>
<dbReference type="InterPro" id="IPR011146">
    <property type="entry name" value="HIT-like"/>
</dbReference>
<protein>
    <submittedName>
        <fullName evidence="6">HIT family protein</fullName>
    </submittedName>
</protein>
<dbReference type="Pfam" id="PF01230">
    <property type="entry name" value="HIT"/>
    <property type="match status" value="1"/>
</dbReference>
<dbReference type="GO" id="GO:0000166">
    <property type="term" value="F:nucleotide binding"/>
    <property type="evidence" value="ECO:0007669"/>
    <property type="project" value="UniProtKB-KW"/>
</dbReference>
<dbReference type="AlphaFoldDB" id="Q6SI40"/>
<dbReference type="InterPro" id="IPR039383">
    <property type="entry name" value="FHIT"/>
</dbReference>
<sequence length="167" mass="18595">MKYLWSPWRLKYVVSANRSRECIFCEILTDNSESTLLLYQGETCFIQLNLYPYSPGHLMVVPKRHLPSLTAATVQERMEIITLTALAEVALTEVYAPQGLNVGINLGSAGGAGVVGHIHVHVVPRWSGDTNFMTVIGETRVLPEELEQTAAKLRPIFKRLAVSEKKS</sequence>
<evidence type="ECO:0000256" key="2">
    <source>
        <dbReference type="PIRSR" id="PIRSR639383-1"/>
    </source>
</evidence>
<reference evidence="6" key="2">
    <citation type="submission" date="2003-12" db="EMBL/GenBank/DDBJ databases">
        <title>Monterey Bay Coastal Ocean Microbial Observatory environmental clone sequencing.</title>
        <authorList>
            <person name="DeLong E.F."/>
        </authorList>
    </citation>
    <scope>NUCLEOTIDE SEQUENCE</scope>
</reference>
<feature type="binding site" evidence="3">
    <location>
        <position position="49"/>
    </location>
    <ligand>
        <name>substrate</name>
    </ligand>
</feature>
<feature type="short sequence motif" description="Histidine triad motif" evidence="4">
    <location>
        <begin position="117"/>
        <end position="121"/>
    </location>
</feature>
<dbReference type="PANTHER" id="PTHR42997:SF1">
    <property type="entry name" value="AP-4-A PHOSPHORYLASE"/>
    <property type="match status" value="1"/>
</dbReference>
<dbReference type="PANTHER" id="PTHR42997">
    <property type="entry name" value="HIT FAMILY HYDROLASE"/>
    <property type="match status" value="1"/>
</dbReference>
<name>Q6SI40_9BACT</name>
<evidence type="ECO:0000256" key="1">
    <source>
        <dbReference type="ARBA" id="ARBA00022741"/>
    </source>
</evidence>
<evidence type="ECO:0000259" key="5">
    <source>
        <dbReference type="PROSITE" id="PS51084"/>
    </source>
</evidence>
<reference evidence="6" key="1">
    <citation type="submission" date="2003-11" db="EMBL/GenBank/DDBJ databases">
        <authorList>
            <person name="Heidelberg J.F."/>
            <person name="Eisen J.A."/>
            <person name="Nelson W.C."/>
            <person name="DeLong E.F."/>
        </authorList>
    </citation>
    <scope>NUCLEOTIDE SEQUENCE</scope>
</reference>
<dbReference type="PROSITE" id="PS51084">
    <property type="entry name" value="HIT_2"/>
    <property type="match status" value="1"/>
</dbReference>
<proteinExistence type="predicted"/>
<dbReference type="EMBL" id="AY458629">
    <property type="protein sequence ID" value="AAR37432.1"/>
    <property type="molecule type" value="Genomic_DNA"/>
</dbReference>